<comment type="caution">
    <text evidence="2">The sequence shown here is derived from an EMBL/GenBank/DDBJ whole genome shotgun (WGS) entry which is preliminary data.</text>
</comment>
<reference evidence="2" key="1">
    <citation type="submission" date="2020-03" db="EMBL/GenBank/DDBJ databases">
        <authorList>
            <person name="He L."/>
        </authorList>
    </citation>
    <scope>NUCLEOTIDE SEQUENCE</scope>
    <source>
        <strain evidence="2">CkLH20</strain>
    </source>
</reference>
<keyword evidence="1" id="KW-0472">Membrane</keyword>
<proteinExistence type="predicted"/>
<keyword evidence="3" id="KW-1185">Reference proteome</keyword>
<sequence length="88" mass="10026">MSPAFAARTAARMAIQRRQFSLLTNMRNVARSFEPHPFQRMSQTGVQAKPYYGAMLKKRAATAGMFFPLAGFILGWPYLTYLMFDGRI</sequence>
<dbReference type="EMBL" id="JAATWM020000001">
    <property type="protein sequence ID" value="KAF9882190.1"/>
    <property type="molecule type" value="Genomic_DNA"/>
</dbReference>
<name>A0A9P6IK38_9PEZI</name>
<evidence type="ECO:0000256" key="1">
    <source>
        <dbReference type="SAM" id="Phobius"/>
    </source>
</evidence>
<organism evidence="2 3">
    <name type="scientific">Colletotrichum karsti</name>
    <dbReference type="NCBI Taxonomy" id="1095194"/>
    <lineage>
        <taxon>Eukaryota</taxon>
        <taxon>Fungi</taxon>
        <taxon>Dikarya</taxon>
        <taxon>Ascomycota</taxon>
        <taxon>Pezizomycotina</taxon>
        <taxon>Sordariomycetes</taxon>
        <taxon>Hypocreomycetidae</taxon>
        <taxon>Glomerellales</taxon>
        <taxon>Glomerellaceae</taxon>
        <taxon>Colletotrichum</taxon>
        <taxon>Colletotrichum boninense species complex</taxon>
    </lineage>
</organism>
<feature type="transmembrane region" description="Helical" evidence="1">
    <location>
        <begin position="65"/>
        <end position="84"/>
    </location>
</feature>
<evidence type="ECO:0000313" key="3">
    <source>
        <dbReference type="Proteomes" id="UP000781932"/>
    </source>
</evidence>
<dbReference type="GeneID" id="62156020"/>
<gene>
    <name evidence="2" type="ORF">CkaCkLH20_00226</name>
</gene>
<evidence type="ECO:0000313" key="2">
    <source>
        <dbReference type="EMBL" id="KAF9882190.1"/>
    </source>
</evidence>
<dbReference type="OrthoDB" id="4829316at2759"/>
<dbReference type="RefSeq" id="XP_038751651.1">
    <property type="nucleotide sequence ID" value="XM_038882946.1"/>
</dbReference>
<protein>
    <submittedName>
        <fullName evidence="2">Uncharacterized protein</fullName>
    </submittedName>
</protein>
<reference evidence="2" key="2">
    <citation type="submission" date="2020-11" db="EMBL/GenBank/DDBJ databases">
        <title>Whole genome sequencing of Colletotrichum sp.</title>
        <authorList>
            <person name="Li H."/>
        </authorList>
    </citation>
    <scope>NUCLEOTIDE SEQUENCE</scope>
    <source>
        <strain evidence="2">CkLH20</strain>
    </source>
</reference>
<dbReference type="Proteomes" id="UP000781932">
    <property type="component" value="Unassembled WGS sequence"/>
</dbReference>
<dbReference type="AlphaFoldDB" id="A0A9P6IK38"/>
<keyword evidence="1" id="KW-0812">Transmembrane</keyword>
<keyword evidence="1" id="KW-1133">Transmembrane helix</keyword>
<accession>A0A9P6IK38</accession>